<gene>
    <name evidence="3" type="ORF">IAB99_06555</name>
</gene>
<feature type="domain" description="AAA+ ATPase" evidence="2">
    <location>
        <begin position="228"/>
        <end position="402"/>
    </location>
</feature>
<dbReference type="InterPro" id="IPR045006">
    <property type="entry name" value="CHLI-like"/>
</dbReference>
<dbReference type="InterPro" id="IPR020568">
    <property type="entry name" value="Ribosomal_Su5_D2-typ_SF"/>
</dbReference>
<dbReference type="InterPro" id="IPR027417">
    <property type="entry name" value="P-loop_NTPase"/>
</dbReference>
<dbReference type="AlphaFoldDB" id="A0A9D9I7H3"/>
<name>A0A9D9I7H3_9BACT</name>
<comment type="similarity">
    <text evidence="1">Belongs to the Mg-chelatase subunits D/I family. ComM subfamily.</text>
</comment>
<reference evidence="3" key="1">
    <citation type="submission" date="2020-10" db="EMBL/GenBank/DDBJ databases">
        <authorList>
            <person name="Gilroy R."/>
        </authorList>
    </citation>
    <scope>NUCLEOTIDE SEQUENCE</scope>
    <source>
        <strain evidence="3">B1-15692</strain>
    </source>
</reference>
<dbReference type="Proteomes" id="UP000823660">
    <property type="component" value="Unassembled WGS sequence"/>
</dbReference>
<protein>
    <submittedName>
        <fullName evidence="3">YifB family Mg chelatase-like AAA ATPase</fullName>
    </submittedName>
</protein>
<evidence type="ECO:0000259" key="2">
    <source>
        <dbReference type="SMART" id="SM00382"/>
    </source>
</evidence>
<dbReference type="InterPro" id="IPR000523">
    <property type="entry name" value="Mg_chelatse_chII-like_cat_dom"/>
</dbReference>
<dbReference type="InterPro" id="IPR003593">
    <property type="entry name" value="AAA+_ATPase"/>
</dbReference>
<dbReference type="Pfam" id="PF01078">
    <property type="entry name" value="Mg_chelatase"/>
    <property type="match status" value="1"/>
</dbReference>
<proteinExistence type="inferred from homology"/>
<evidence type="ECO:0000313" key="4">
    <source>
        <dbReference type="Proteomes" id="UP000823660"/>
    </source>
</evidence>
<sequence>MLINIFSAKCIGINAVPVTVEVDITSGIGIHLVGLADVAVKESLLRTVTALQSLGFRIPGKKIVINLAPADLHKKGSGYDLPIAIGIVAASGQRDLPGTGKYIIMGELGLDGSVRPVPGALPIAEMARDHEFKGCILPYESAVETSGYRLAKVFGVKSFLDVLTILEEKEECREMEIADTPGVGFSAPGCLRDTSGDSSHSGPEDIPDFSAIYGQEGAKRGLEVAAAGGHNAIMIGPPGSGKSTLARAIAGILPPMTAEESLQTSKIYSVAGKCRSGANLITQRPFRSPYHNISAASLIGGGSDSIIPGEISLAHNGVLFLDEFCEIPKRILETLRGPLEERRVTISRLRSRISFPASFMLVAATNPCPCGYYGDGDKCSCTPARRAAYLSRLSGPIMDRIDIHLWVSPVETGKLIGSCTAEPGRNVAARVTAARQIQKERFSGTGIFTNAEMTGKMIPEFCPLPAEGKEFMEKTVENMGLSARAYHRILKLARTIADLEESKGIMLHHLMEASRYRLLDRKDREI</sequence>
<comment type="caution">
    <text evidence="3">The sequence shown here is derived from an EMBL/GenBank/DDBJ whole genome shotgun (WGS) entry which is preliminary data.</text>
</comment>
<dbReference type="SMART" id="SM00382">
    <property type="entry name" value="AAA"/>
    <property type="match status" value="1"/>
</dbReference>
<dbReference type="InterPro" id="IPR014721">
    <property type="entry name" value="Ribsml_uS5_D2-typ_fold_subgr"/>
</dbReference>
<dbReference type="Pfam" id="PF13335">
    <property type="entry name" value="Mg_chelatase_C"/>
    <property type="match status" value="1"/>
</dbReference>
<dbReference type="CDD" id="cd00009">
    <property type="entry name" value="AAA"/>
    <property type="match status" value="1"/>
</dbReference>
<dbReference type="EMBL" id="JADIMH010000036">
    <property type="protein sequence ID" value="MBO8467407.1"/>
    <property type="molecule type" value="Genomic_DNA"/>
</dbReference>
<evidence type="ECO:0000256" key="1">
    <source>
        <dbReference type="ARBA" id="ARBA00006354"/>
    </source>
</evidence>
<dbReference type="InterPro" id="IPR025158">
    <property type="entry name" value="Mg_chelat-rel_C"/>
</dbReference>
<dbReference type="PANTHER" id="PTHR32039:SF7">
    <property type="entry name" value="COMPETENCE PROTEIN COMM"/>
    <property type="match status" value="1"/>
</dbReference>
<organism evidence="3 4">
    <name type="scientific">Candidatus Cryptobacteroides faecipullorum</name>
    <dbReference type="NCBI Taxonomy" id="2840764"/>
    <lineage>
        <taxon>Bacteria</taxon>
        <taxon>Pseudomonadati</taxon>
        <taxon>Bacteroidota</taxon>
        <taxon>Bacteroidia</taxon>
        <taxon>Bacteroidales</taxon>
        <taxon>Candidatus Cryptobacteroides</taxon>
    </lineage>
</organism>
<dbReference type="InterPro" id="IPR004482">
    <property type="entry name" value="Mg_chelat-rel"/>
</dbReference>
<evidence type="ECO:0000313" key="3">
    <source>
        <dbReference type="EMBL" id="MBO8467407.1"/>
    </source>
</evidence>
<reference evidence="3" key="2">
    <citation type="journal article" date="2021" name="PeerJ">
        <title>Extensive microbial diversity within the chicken gut microbiome revealed by metagenomics and culture.</title>
        <authorList>
            <person name="Gilroy R."/>
            <person name="Ravi A."/>
            <person name="Getino M."/>
            <person name="Pursley I."/>
            <person name="Horton D.L."/>
            <person name="Alikhan N.F."/>
            <person name="Baker D."/>
            <person name="Gharbi K."/>
            <person name="Hall N."/>
            <person name="Watson M."/>
            <person name="Adriaenssens E.M."/>
            <person name="Foster-Nyarko E."/>
            <person name="Jarju S."/>
            <person name="Secka A."/>
            <person name="Antonio M."/>
            <person name="Oren A."/>
            <person name="Chaudhuri R.R."/>
            <person name="La Ragione R."/>
            <person name="Hildebrand F."/>
            <person name="Pallen M.J."/>
        </authorList>
    </citation>
    <scope>NUCLEOTIDE SEQUENCE</scope>
    <source>
        <strain evidence="3">B1-15692</strain>
    </source>
</reference>
<dbReference type="GO" id="GO:0005524">
    <property type="term" value="F:ATP binding"/>
    <property type="evidence" value="ECO:0007669"/>
    <property type="project" value="InterPro"/>
</dbReference>
<accession>A0A9D9I7H3</accession>
<dbReference type="Gene3D" id="3.30.230.10">
    <property type="match status" value="1"/>
</dbReference>
<dbReference type="Pfam" id="PF13541">
    <property type="entry name" value="ChlI"/>
    <property type="match status" value="1"/>
</dbReference>
<dbReference type="SUPFAM" id="SSF54211">
    <property type="entry name" value="Ribosomal protein S5 domain 2-like"/>
    <property type="match status" value="1"/>
</dbReference>
<dbReference type="PANTHER" id="PTHR32039">
    <property type="entry name" value="MAGNESIUM-CHELATASE SUBUNIT CHLI"/>
    <property type="match status" value="1"/>
</dbReference>
<dbReference type="NCBIfam" id="TIGR00368">
    <property type="entry name" value="YifB family Mg chelatase-like AAA ATPase"/>
    <property type="match status" value="1"/>
</dbReference>
<dbReference type="SUPFAM" id="SSF52540">
    <property type="entry name" value="P-loop containing nucleoside triphosphate hydrolases"/>
    <property type="match status" value="1"/>
</dbReference>
<dbReference type="Gene3D" id="3.40.50.300">
    <property type="entry name" value="P-loop containing nucleotide triphosphate hydrolases"/>
    <property type="match status" value="1"/>
</dbReference>